<reference evidence="3" key="1">
    <citation type="journal article" date="2019" name="Int. J. Syst. Evol. Microbiol.">
        <title>The Global Catalogue of Microorganisms (GCM) 10K type strain sequencing project: providing services to taxonomists for standard genome sequencing and annotation.</title>
        <authorList>
            <consortium name="The Broad Institute Genomics Platform"/>
            <consortium name="The Broad Institute Genome Sequencing Center for Infectious Disease"/>
            <person name="Wu L."/>
            <person name="Ma J."/>
        </authorList>
    </citation>
    <scope>NUCLEOTIDE SEQUENCE [LARGE SCALE GENOMIC DNA]</scope>
    <source>
        <strain evidence="3">CGMCC 4.7241</strain>
    </source>
</reference>
<comment type="caution">
    <text evidence="2">The sequence shown here is derived from an EMBL/GenBank/DDBJ whole genome shotgun (WGS) entry which is preliminary data.</text>
</comment>
<protein>
    <submittedName>
        <fullName evidence="2">NAD-dependent epimerase/dehydratase family protein</fullName>
    </submittedName>
</protein>
<dbReference type="PANTHER" id="PTHR48079">
    <property type="entry name" value="PROTEIN YEEZ"/>
    <property type="match status" value="1"/>
</dbReference>
<accession>A0ABV7YB25</accession>
<dbReference type="InterPro" id="IPR036291">
    <property type="entry name" value="NAD(P)-bd_dom_sf"/>
</dbReference>
<dbReference type="RefSeq" id="WP_205114475.1">
    <property type="nucleotide sequence ID" value="NZ_JAFBCM010000001.1"/>
</dbReference>
<dbReference type="Pfam" id="PF01370">
    <property type="entry name" value="Epimerase"/>
    <property type="match status" value="1"/>
</dbReference>
<organism evidence="2 3">
    <name type="scientific">Tenggerimyces flavus</name>
    <dbReference type="NCBI Taxonomy" id="1708749"/>
    <lineage>
        <taxon>Bacteria</taxon>
        <taxon>Bacillati</taxon>
        <taxon>Actinomycetota</taxon>
        <taxon>Actinomycetes</taxon>
        <taxon>Propionibacteriales</taxon>
        <taxon>Nocardioidaceae</taxon>
        <taxon>Tenggerimyces</taxon>
    </lineage>
</organism>
<dbReference type="SUPFAM" id="SSF51735">
    <property type="entry name" value="NAD(P)-binding Rossmann-fold domains"/>
    <property type="match status" value="1"/>
</dbReference>
<dbReference type="EMBL" id="JBHRZH010000009">
    <property type="protein sequence ID" value="MFC3761787.1"/>
    <property type="molecule type" value="Genomic_DNA"/>
</dbReference>
<dbReference type="PANTHER" id="PTHR48079:SF6">
    <property type="entry name" value="NAD(P)-BINDING DOMAIN-CONTAINING PROTEIN-RELATED"/>
    <property type="match status" value="1"/>
</dbReference>
<sequence>MHVFLAGATGVVGRRIVPLLVSAGHQVTGTTRRSEKAALLRDLGATPVVVDAYDREQVFAAVAAARPDVVMDQLTDLTAYDVDANARLRREGTTNLVDAALAAGVRRLVVQSLGWIYEPGAEPAGEDEPLDLDSEGARKSSVQDIVDLERTASAAPEAVLLRYGLFYGPGTWYRPDGLKADEARAGKLVADNDVTSWLHVDDAAAAAVLAVEWPSGPVNLCDDEPAPGTAWVPAFCQAVGAPPPSSSEAERNGWARGESNRYARSLGWTPRYPSWREAFRAWESGR</sequence>
<dbReference type="Proteomes" id="UP001595699">
    <property type="component" value="Unassembled WGS sequence"/>
</dbReference>
<name>A0ABV7YB25_9ACTN</name>
<dbReference type="Gene3D" id="3.40.50.720">
    <property type="entry name" value="NAD(P)-binding Rossmann-like Domain"/>
    <property type="match status" value="1"/>
</dbReference>
<evidence type="ECO:0000313" key="3">
    <source>
        <dbReference type="Proteomes" id="UP001595699"/>
    </source>
</evidence>
<feature type="domain" description="NAD-dependent epimerase/dehydratase" evidence="1">
    <location>
        <begin position="3"/>
        <end position="215"/>
    </location>
</feature>
<dbReference type="InterPro" id="IPR051783">
    <property type="entry name" value="NAD(P)-dependent_oxidoreduct"/>
</dbReference>
<keyword evidence="3" id="KW-1185">Reference proteome</keyword>
<evidence type="ECO:0000313" key="2">
    <source>
        <dbReference type="EMBL" id="MFC3761787.1"/>
    </source>
</evidence>
<dbReference type="InterPro" id="IPR001509">
    <property type="entry name" value="Epimerase_deHydtase"/>
</dbReference>
<gene>
    <name evidence="2" type="ORF">ACFOUW_13160</name>
</gene>
<proteinExistence type="predicted"/>
<evidence type="ECO:0000259" key="1">
    <source>
        <dbReference type="Pfam" id="PF01370"/>
    </source>
</evidence>